<organism evidence="1">
    <name type="scientific">Arundo donax</name>
    <name type="common">Giant reed</name>
    <name type="synonym">Donax arundinaceus</name>
    <dbReference type="NCBI Taxonomy" id="35708"/>
    <lineage>
        <taxon>Eukaryota</taxon>
        <taxon>Viridiplantae</taxon>
        <taxon>Streptophyta</taxon>
        <taxon>Embryophyta</taxon>
        <taxon>Tracheophyta</taxon>
        <taxon>Spermatophyta</taxon>
        <taxon>Magnoliopsida</taxon>
        <taxon>Liliopsida</taxon>
        <taxon>Poales</taxon>
        <taxon>Poaceae</taxon>
        <taxon>PACMAD clade</taxon>
        <taxon>Arundinoideae</taxon>
        <taxon>Arundineae</taxon>
        <taxon>Arundo</taxon>
    </lineage>
</organism>
<protein>
    <submittedName>
        <fullName evidence="1">Uncharacterized protein</fullName>
    </submittedName>
</protein>
<name>A0A0A9AG45_ARUDO</name>
<dbReference type="AlphaFoldDB" id="A0A0A9AG45"/>
<proteinExistence type="predicted"/>
<sequence length="39" mass="4729">MLRFKLFYICRNSEVSSCAFYYDDALLSHLEITEFRSLF</sequence>
<reference evidence="1" key="2">
    <citation type="journal article" date="2015" name="Data Brief">
        <title>Shoot transcriptome of the giant reed, Arundo donax.</title>
        <authorList>
            <person name="Barrero R.A."/>
            <person name="Guerrero F.D."/>
            <person name="Moolhuijzen P."/>
            <person name="Goolsby J.A."/>
            <person name="Tidwell J."/>
            <person name="Bellgard S.E."/>
            <person name="Bellgard M.I."/>
        </authorList>
    </citation>
    <scope>NUCLEOTIDE SEQUENCE</scope>
    <source>
        <tissue evidence="1">Shoot tissue taken approximately 20 cm above the soil surface</tissue>
    </source>
</reference>
<reference evidence="1" key="1">
    <citation type="submission" date="2014-09" db="EMBL/GenBank/DDBJ databases">
        <authorList>
            <person name="Magalhaes I.L.F."/>
            <person name="Oliveira U."/>
            <person name="Santos F.R."/>
            <person name="Vidigal T.H.D.A."/>
            <person name="Brescovit A.D."/>
            <person name="Santos A.J."/>
        </authorList>
    </citation>
    <scope>NUCLEOTIDE SEQUENCE</scope>
    <source>
        <tissue evidence="1">Shoot tissue taken approximately 20 cm above the soil surface</tissue>
    </source>
</reference>
<dbReference type="EMBL" id="GBRH01249965">
    <property type="protein sequence ID" value="JAD47930.1"/>
    <property type="molecule type" value="Transcribed_RNA"/>
</dbReference>
<accession>A0A0A9AG45</accession>
<evidence type="ECO:0000313" key="1">
    <source>
        <dbReference type="EMBL" id="JAD47930.1"/>
    </source>
</evidence>